<feature type="compositionally biased region" description="Basic and acidic residues" evidence="1">
    <location>
        <begin position="129"/>
        <end position="141"/>
    </location>
</feature>
<accession>A0A4Y1QMS0</accession>
<evidence type="ECO:0000256" key="1">
    <source>
        <dbReference type="SAM" id="MobiDB-lite"/>
    </source>
</evidence>
<protein>
    <submittedName>
        <fullName evidence="2">Uncharacterized protein</fullName>
    </submittedName>
</protein>
<organism evidence="2">
    <name type="scientific">Prunus dulcis</name>
    <name type="common">Almond</name>
    <name type="synonym">Amygdalus dulcis</name>
    <dbReference type="NCBI Taxonomy" id="3755"/>
    <lineage>
        <taxon>Eukaryota</taxon>
        <taxon>Viridiplantae</taxon>
        <taxon>Streptophyta</taxon>
        <taxon>Embryophyta</taxon>
        <taxon>Tracheophyta</taxon>
        <taxon>Spermatophyta</taxon>
        <taxon>Magnoliopsida</taxon>
        <taxon>eudicotyledons</taxon>
        <taxon>Gunneridae</taxon>
        <taxon>Pentapetalae</taxon>
        <taxon>rosids</taxon>
        <taxon>fabids</taxon>
        <taxon>Rosales</taxon>
        <taxon>Rosaceae</taxon>
        <taxon>Amygdaloideae</taxon>
        <taxon>Amygdaleae</taxon>
        <taxon>Prunus</taxon>
    </lineage>
</organism>
<dbReference type="PANTHER" id="PTHR31343">
    <property type="entry name" value="T15D22.8"/>
    <property type="match status" value="1"/>
</dbReference>
<dbReference type="EMBL" id="AP019297">
    <property type="protein sequence ID" value="BBG93129.1"/>
    <property type="molecule type" value="Genomic_DNA"/>
</dbReference>
<evidence type="ECO:0000313" key="2">
    <source>
        <dbReference type="EMBL" id="BBG93129.1"/>
    </source>
</evidence>
<feature type="region of interest" description="Disordered" evidence="1">
    <location>
        <begin position="248"/>
        <end position="280"/>
    </location>
</feature>
<feature type="region of interest" description="Disordered" evidence="1">
    <location>
        <begin position="97"/>
        <end position="157"/>
    </location>
</feature>
<dbReference type="Pfam" id="PF05623">
    <property type="entry name" value="DUF789"/>
    <property type="match status" value="2"/>
</dbReference>
<feature type="non-terminal residue" evidence="2">
    <location>
        <position position="1"/>
    </location>
</feature>
<gene>
    <name evidence="2" type="ORF">Prudu_001046</name>
</gene>
<dbReference type="AlphaFoldDB" id="A0A4Y1QMS0"/>
<sequence>AHPLALKNASESRFAESGSVETIHSSFHFGAGQVRQSRTGKDIIVIAHPAYIESSSGTSPQDHKFFWTLRFPSKTSFSSRLLKTILSKQFRLDTTPYTGNGGVSIGRTRGENRFYNPPAIRQRQQQQRQKLEQEKHQRQSVESDDCATSHSSGSGRAVLTDATNLDRFLEYTTPVVQAQYIPKTSVRRWRTHEPELHPYFVLGDLWESFKEWSAYGAGVPLLLNGSDSVIQYYVPYLSAIQLYVDPSKPSTRIRRPGDESDAESSRETSSDGSSDYGTERGLNGAPYSALSWQNVADVNGHGWNRALPRNKPFNGSSSDESGEVCNPPGQLIFQYMEHDQPFGRLIMVNDIVWGPLAGTSTDRLRFSGAQAREVQNATFKHSLPIFGLASYKFKVSFWNLNGVHECQKANSLLRAADNWLRLLQVNHPDFNFFVSHSTPRR</sequence>
<proteinExistence type="predicted"/>
<name>A0A4Y1QMS0_PRUDU</name>
<feature type="compositionally biased region" description="Basic and acidic residues" evidence="1">
    <location>
        <begin position="255"/>
        <end position="269"/>
    </location>
</feature>
<reference evidence="2" key="1">
    <citation type="journal article" date="2019" name="Science">
        <title>Mutation of a bHLH transcription factor allowed almond domestication.</title>
        <authorList>
            <person name="Sanchez-Perez R."/>
            <person name="Pavan S."/>
            <person name="Mazzeo R."/>
            <person name="Moldovan C."/>
            <person name="Aiese Cigliano R."/>
            <person name="Del Cueto J."/>
            <person name="Ricciardi F."/>
            <person name="Lotti C."/>
            <person name="Ricciardi L."/>
            <person name="Dicenta F."/>
            <person name="Lopez-Marques R.L."/>
            <person name="Lindberg Moller B."/>
        </authorList>
    </citation>
    <scope>NUCLEOTIDE SEQUENCE</scope>
</reference>
<dbReference type="InterPro" id="IPR008507">
    <property type="entry name" value="DUF789"/>
</dbReference>
<dbReference type="PANTHER" id="PTHR31343:SF8">
    <property type="entry name" value="OS07G0246600 PROTEIN"/>
    <property type="match status" value="1"/>
</dbReference>